<comment type="similarity">
    <text evidence="8">Belongs to the glycosyl hydrolase 5 (cellulase A) family.</text>
</comment>
<accession>A0ABQ2D2V3</accession>
<dbReference type="InterPro" id="IPR045053">
    <property type="entry name" value="MAN-like"/>
</dbReference>
<dbReference type="InterPro" id="IPR001547">
    <property type="entry name" value="Glyco_hydro_5"/>
</dbReference>
<keyword evidence="7 8" id="KW-0326">Glycosidase</keyword>
<evidence type="ECO:0000313" key="11">
    <source>
        <dbReference type="EMBL" id="GGJ42252.1"/>
    </source>
</evidence>
<feature type="chain" id="PRO_5045394058" description="mannan endo-1,4-beta-mannosidase" evidence="9">
    <location>
        <begin position="25"/>
        <end position="419"/>
    </location>
</feature>
<evidence type="ECO:0000256" key="9">
    <source>
        <dbReference type="SAM" id="SignalP"/>
    </source>
</evidence>
<proteinExistence type="inferred from homology"/>
<dbReference type="RefSeq" id="WP_189003802.1">
    <property type="nucleotide sequence ID" value="NZ_BMOD01000012.1"/>
</dbReference>
<reference evidence="12" key="1">
    <citation type="journal article" date="2019" name="Int. J. Syst. Evol. Microbiol.">
        <title>The Global Catalogue of Microorganisms (GCM) 10K type strain sequencing project: providing services to taxonomists for standard genome sequencing and annotation.</title>
        <authorList>
            <consortium name="The Broad Institute Genomics Platform"/>
            <consortium name="The Broad Institute Genome Sequencing Center for Infectious Disease"/>
            <person name="Wu L."/>
            <person name="Ma J."/>
        </authorList>
    </citation>
    <scope>NUCLEOTIDE SEQUENCE [LARGE SCALE GENOMIC DNA]</scope>
    <source>
        <strain evidence="12">JCM 14370</strain>
    </source>
</reference>
<dbReference type="SUPFAM" id="SSF51445">
    <property type="entry name" value="(Trans)glycosidases"/>
    <property type="match status" value="1"/>
</dbReference>
<dbReference type="Gene3D" id="3.20.20.80">
    <property type="entry name" value="Glycosidases"/>
    <property type="match status" value="1"/>
</dbReference>
<keyword evidence="4" id="KW-0964">Secreted</keyword>
<sequence>MPVQVNTFSRLLLCTLLMGGAALAEGFVTRSATQPWTLELDGKPFVPYGLNRFAVMNPDNNRDSWSTEAYIRQAANRGVNTLRVFVPEPQYEEQLGVYDREQVRRLDLTVQLAEKYHVKLIVCLFDHWVFRNVLDTSVYGITNGGPLKTGKDFYTSEAARPYQARRIQDIVSRYKDSTAILAWEPMNELNGVAADYPGQHEEALSWLHFAVAEIKKIDSKHLITESLTGDVRWEELWSDPLVDLVQIHTYRDVRNPDRAASVARNYIRWAQETFQKPSMIGEYAPLKALDGQTRADFITAAILASFATGSTSLLWTHKNDEFGDVTDEEWVAYQKLGFLPELFAQAGPQGDVGTEGGYAYRFGPTIAAYAAGGHLKVQVPFQKFSVRFYDPETRKWVKSAQQNTFTVSEGTFVLFEETH</sequence>
<feature type="domain" description="Glycoside hydrolase family 5" evidence="10">
    <location>
        <begin position="42"/>
        <end position="285"/>
    </location>
</feature>
<evidence type="ECO:0000256" key="2">
    <source>
        <dbReference type="ARBA" id="ARBA00004613"/>
    </source>
</evidence>
<evidence type="ECO:0000256" key="5">
    <source>
        <dbReference type="ARBA" id="ARBA00022729"/>
    </source>
</evidence>
<evidence type="ECO:0000256" key="6">
    <source>
        <dbReference type="ARBA" id="ARBA00022801"/>
    </source>
</evidence>
<evidence type="ECO:0000256" key="4">
    <source>
        <dbReference type="ARBA" id="ARBA00022525"/>
    </source>
</evidence>
<gene>
    <name evidence="11" type="ORF">GCM10008938_30380</name>
</gene>
<evidence type="ECO:0000256" key="8">
    <source>
        <dbReference type="RuleBase" id="RU361153"/>
    </source>
</evidence>
<evidence type="ECO:0000259" key="10">
    <source>
        <dbReference type="Pfam" id="PF00150"/>
    </source>
</evidence>
<keyword evidence="6 8" id="KW-0378">Hydrolase</keyword>
<name>A0ABQ2D2V3_9DEIO</name>
<organism evidence="11 12">
    <name type="scientific">Deinococcus roseus</name>
    <dbReference type="NCBI Taxonomy" id="392414"/>
    <lineage>
        <taxon>Bacteria</taxon>
        <taxon>Thermotogati</taxon>
        <taxon>Deinococcota</taxon>
        <taxon>Deinococci</taxon>
        <taxon>Deinococcales</taxon>
        <taxon>Deinococcaceae</taxon>
        <taxon>Deinococcus</taxon>
    </lineage>
</organism>
<dbReference type="Proteomes" id="UP000632222">
    <property type="component" value="Unassembled WGS sequence"/>
</dbReference>
<dbReference type="PANTHER" id="PTHR31451:SF39">
    <property type="entry name" value="MANNAN ENDO-1,4-BETA-MANNOSIDASE 1"/>
    <property type="match status" value="1"/>
</dbReference>
<dbReference type="InterPro" id="IPR017853">
    <property type="entry name" value="GH"/>
</dbReference>
<feature type="signal peptide" evidence="9">
    <location>
        <begin position="1"/>
        <end position="24"/>
    </location>
</feature>
<keyword evidence="12" id="KW-1185">Reference proteome</keyword>
<evidence type="ECO:0000313" key="12">
    <source>
        <dbReference type="Proteomes" id="UP000632222"/>
    </source>
</evidence>
<comment type="caution">
    <text evidence="11">The sequence shown here is derived from an EMBL/GenBank/DDBJ whole genome shotgun (WGS) entry which is preliminary data.</text>
</comment>
<dbReference type="PANTHER" id="PTHR31451">
    <property type="match status" value="1"/>
</dbReference>
<evidence type="ECO:0000256" key="3">
    <source>
        <dbReference type="ARBA" id="ARBA00012706"/>
    </source>
</evidence>
<comment type="catalytic activity">
    <reaction evidence="1">
        <text>Random hydrolysis of (1-&gt;4)-beta-D-mannosidic linkages in mannans, galactomannans and glucomannans.</text>
        <dbReference type="EC" id="3.2.1.78"/>
    </reaction>
</comment>
<evidence type="ECO:0000256" key="1">
    <source>
        <dbReference type="ARBA" id="ARBA00001678"/>
    </source>
</evidence>
<dbReference type="EMBL" id="BMOD01000012">
    <property type="protein sequence ID" value="GGJ42252.1"/>
    <property type="molecule type" value="Genomic_DNA"/>
</dbReference>
<keyword evidence="5 9" id="KW-0732">Signal</keyword>
<evidence type="ECO:0000256" key="7">
    <source>
        <dbReference type="ARBA" id="ARBA00023295"/>
    </source>
</evidence>
<comment type="subcellular location">
    <subcellularLocation>
        <location evidence="2">Secreted</location>
    </subcellularLocation>
</comment>
<dbReference type="Pfam" id="PF00150">
    <property type="entry name" value="Cellulase"/>
    <property type="match status" value="1"/>
</dbReference>
<protein>
    <recommendedName>
        <fullName evidence="3">mannan endo-1,4-beta-mannosidase</fullName>
        <ecNumber evidence="3">3.2.1.78</ecNumber>
    </recommendedName>
</protein>
<dbReference type="EC" id="3.2.1.78" evidence="3"/>